<organism evidence="1 2">
    <name type="scientific">Dethiosulfatibacter aminovorans DSM 17477</name>
    <dbReference type="NCBI Taxonomy" id="1121476"/>
    <lineage>
        <taxon>Bacteria</taxon>
        <taxon>Bacillati</taxon>
        <taxon>Bacillota</taxon>
        <taxon>Tissierellia</taxon>
        <taxon>Dethiosulfatibacter</taxon>
    </lineage>
</organism>
<reference evidence="1 2" key="1">
    <citation type="submission" date="2016-11" db="EMBL/GenBank/DDBJ databases">
        <authorList>
            <person name="Jaros S."/>
            <person name="Januszkiewicz K."/>
            <person name="Wedrychowicz H."/>
        </authorList>
    </citation>
    <scope>NUCLEOTIDE SEQUENCE [LARGE SCALE GENOMIC DNA]</scope>
    <source>
        <strain evidence="1 2">DSM 17477</strain>
    </source>
</reference>
<dbReference type="EMBL" id="FQZL01000009">
    <property type="protein sequence ID" value="SHJ04091.1"/>
    <property type="molecule type" value="Genomic_DNA"/>
</dbReference>
<dbReference type="InterPro" id="IPR017587">
    <property type="entry name" value="YqeC"/>
</dbReference>
<proteinExistence type="predicted"/>
<protein>
    <submittedName>
        <fullName evidence="1">Probable selenium-dependent hydroxylase accessory protein YqeC</fullName>
    </submittedName>
</protein>
<name>A0A1M6G274_9FIRM</name>
<sequence>MKYIDEFKIDTSRRQIITVTGSGGKTTLVENMAKELVEQGKTVLIATSTKIFFPRKGSEVIVLNEEILKNIKLVEPDILYGGKGIGKDDKIIGFDIETISDIFKNENIDFILVEGDGSKQMPVKGYGGFEPVVPDETEILISVLGMNSLHTCINDSNVHRVEAFKKITGLEDNDEIGCNNLFELFAHEDGYFKVKARRNFILLNRVSDMSRKCAEEIKDKVEKELGYVENVIMVEEKKC</sequence>
<dbReference type="Proteomes" id="UP000184052">
    <property type="component" value="Unassembled WGS sequence"/>
</dbReference>
<dbReference type="SUPFAM" id="SSF52540">
    <property type="entry name" value="P-loop containing nucleoside triphosphate hydrolases"/>
    <property type="match status" value="1"/>
</dbReference>
<dbReference type="NCBIfam" id="TIGR03172">
    <property type="entry name" value="selenium cofactor biosynthesis protein YqeC"/>
    <property type="match status" value="1"/>
</dbReference>
<keyword evidence="2" id="KW-1185">Reference proteome</keyword>
<gene>
    <name evidence="1" type="ORF">SAMN02745751_01632</name>
</gene>
<dbReference type="Pfam" id="PF19842">
    <property type="entry name" value="YqeC"/>
    <property type="match status" value="1"/>
</dbReference>
<evidence type="ECO:0000313" key="1">
    <source>
        <dbReference type="EMBL" id="SHJ04091.1"/>
    </source>
</evidence>
<accession>A0A1M6G274</accession>
<dbReference type="RefSeq" id="WP_073049086.1">
    <property type="nucleotide sequence ID" value="NZ_FQZL01000009.1"/>
</dbReference>
<dbReference type="InterPro" id="IPR027417">
    <property type="entry name" value="P-loop_NTPase"/>
</dbReference>
<dbReference type="STRING" id="1121476.SAMN02745751_01632"/>
<dbReference type="AlphaFoldDB" id="A0A1M6G274"/>
<evidence type="ECO:0000313" key="2">
    <source>
        <dbReference type="Proteomes" id="UP000184052"/>
    </source>
</evidence>